<dbReference type="RefSeq" id="WP_209838757.1">
    <property type="nucleotide sequence ID" value="NZ_JAGGJP010000003.1"/>
</dbReference>
<evidence type="ECO:0000313" key="1">
    <source>
        <dbReference type="EMBL" id="MFC5565922.1"/>
    </source>
</evidence>
<name>A0ABW0SAH5_9RHOB</name>
<reference evidence="2" key="1">
    <citation type="journal article" date="2019" name="Int. J. Syst. Evol. Microbiol.">
        <title>The Global Catalogue of Microorganisms (GCM) 10K type strain sequencing project: providing services to taxonomists for standard genome sequencing and annotation.</title>
        <authorList>
            <consortium name="The Broad Institute Genomics Platform"/>
            <consortium name="The Broad Institute Genome Sequencing Center for Infectious Disease"/>
            <person name="Wu L."/>
            <person name="Ma J."/>
        </authorList>
    </citation>
    <scope>NUCLEOTIDE SEQUENCE [LARGE SCALE GENOMIC DNA]</scope>
    <source>
        <strain evidence="2">KACC 11588</strain>
    </source>
</reference>
<comment type="caution">
    <text evidence="1">The sequence shown here is derived from an EMBL/GenBank/DDBJ whole genome shotgun (WGS) entry which is preliminary data.</text>
</comment>
<sequence>MDPLLDALLAWIGQNTAYDVADIPRSTLVELSPEDLTLEFCSAAPQLLPEDGVDDRLLALYSAEDGVHGTLYVLAPEHVADAEYWEDPTENPLFREIVLHELIHHVQWQTGTADTWPCPSHGEEEAYLLGGRYLRQTHTTDPIPNRNFWARVYSLC</sequence>
<proteinExistence type="predicted"/>
<dbReference type="Proteomes" id="UP001596056">
    <property type="component" value="Unassembled WGS sequence"/>
</dbReference>
<protein>
    <recommendedName>
        <fullName evidence="3">Neutral zinc metallopeptidase</fullName>
    </recommendedName>
</protein>
<gene>
    <name evidence="1" type="ORF">ACFPOC_05740</name>
</gene>
<evidence type="ECO:0000313" key="2">
    <source>
        <dbReference type="Proteomes" id="UP001596056"/>
    </source>
</evidence>
<organism evidence="1 2">
    <name type="scientific">Rubellimicrobium aerolatum</name>
    <dbReference type="NCBI Taxonomy" id="490979"/>
    <lineage>
        <taxon>Bacteria</taxon>
        <taxon>Pseudomonadati</taxon>
        <taxon>Pseudomonadota</taxon>
        <taxon>Alphaproteobacteria</taxon>
        <taxon>Rhodobacterales</taxon>
        <taxon>Roseobacteraceae</taxon>
        <taxon>Rubellimicrobium</taxon>
    </lineage>
</organism>
<dbReference type="EMBL" id="JBHSNA010000003">
    <property type="protein sequence ID" value="MFC5565922.1"/>
    <property type="molecule type" value="Genomic_DNA"/>
</dbReference>
<evidence type="ECO:0008006" key="3">
    <source>
        <dbReference type="Google" id="ProtNLM"/>
    </source>
</evidence>
<accession>A0ABW0SAH5</accession>
<keyword evidence="2" id="KW-1185">Reference proteome</keyword>